<dbReference type="SUPFAM" id="SSF55729">
    <property type="entry name" value="Acyl-CoA N-acyltransferases (Nat)"/>
    <property type="match status" value="1"/>
</dbReference>
<evidence type="ECO:0000259" key="1">
    <source>
        <dbReference type="PROSITE" id="PS51186"/>
    </source>
</evidence>
<evidence type="ECO:0000313" key="2">
    <source>
        <dbReference type="EMBL" id="MEE2525048.1"/>
    </source>
</evidence>
<proteinExistence type="predicted"/>
<dbReference type="PANTHER" id="PTHR43792">
    <property type="entry name" value="GNAT FAMILY, PUTATIVE (AFU_ORTHOLOGUE AFUA_3G00765)-RELATED-RELATED"/>
    <property type="match status" value="1"/>
</dbReference>
<comment type="caution">
    <text evidence="2">The sequence shown here is derived from an EMBL/GenBank/DDBJ whole genome shotgun (WGS) entry which is preliminary data.</text>
</comment>
<protein>
    <submittedName>
        <fullName evidence="2">GNAT family N-acetyltransferase</fullName>
    </submittedName>
</protein>
<gene>
    <name evidence="2" type="ORF">V0U79_01625</name>
</gene>
<dbReference type="EMBL" id="JAZDRP010000001">
    <property type="protein sequence ID" value="MEE2525048.1"/>
    <property type="molecule type" value="Genomic_DNA"/>
</dbReference>
<dbReference type="InterPro" id="IPR051531">
    <property type="entry name" value="N-acetyltransferase"/>
</dbReference>
<dbReference type="InterPro" id="IPR016181">
    <property type="entry name" value="Acyl_CoA_acyltransferase"/>
</dbReference>
<reference evidence="2 3" key="1">
    <citation type="submission" date="2024-01" db="EMBL/GenBank/DDBJ databases">
        <title>Hyphobacterium bacterium isolated from marine sediment.</title>
        <authorList>
            <person name="Zhao S."/>
        </authorList>
    </citation>
    <scope>NUCLEOTIDE SEQUENCE [LARGE SCALE GENOMIC DNA]</scope>
    <source>
        <strain evidence="3">HN65</strain>
    </source>
</reference>
<dbReference type="InterPro" id="IPR000182">
    <property type="entry name" value="GNAT_dom"/>
</dbReference>
<dbReference type="PROSITE" id="PS51186">
    <property type="entry name" value="GNAT"/>
    <property type="match status" value="1"/>
</dbReference>
<accession>A0ABU7LM88</accession>
<keyword evidence="3" id="KW-1185">Reference proteome</keyword>
<name>A0ABU7LM88_9PROT</name>
<dbReference type="Proteomes" id="UP001354971">
    <property type="component" value="Unassembled WGS sequence"/>
</dbReference>
<evidence type="ECO:0000313" key="3">
    <source>
        <dbReference type="Proteomes" id="UP001354971"/>
    </source>
</evidence>
<dbReference type="CDD" id="cd04301">
    <property type="entry name" value="NAT_SF"/>
    <property type="match status" value="1"/>
</dbReference>
<organism evidence="2 3">
    <name type="scientific">Hyphobacterium lacteum</name>
    <dbReference type="NCBI Taxonomy" id="3116575"/>
    <lineage>
        <taxon>Bacteria</taxon>
        <taxon>Pseudomonadati</taxon>
        <taxon>Pseudomonadota</taxon>
        <taxon>Alphaproteobacteria</taxon>
        <taxon>Maricaulales</taxon>
        <taxon>Maricaulaceae</taxon>
        <taxon>Hyphobacterium</taxon>
    </lineage>
</organism>
<sequence>MTSFPVAPTVKTKRLVLRALKADDFENVHRIWSDAENVKFLGGKPSTRMESWRRITNSAGMWPILGYGYWAVDEASSGSFIGMVGFADFQRDEPEGFSGDPEIGYVIDKAFHGQGYGREAMAACMQWLDETHGRRRSICMIDPDNIASIRIAERLGYRIFDEGVLGGKTLLLLERL</sequence>
<dbReference type="RefSeq" id="WP_330197711.1">
    <property type="nucleotide sequence ID" value="NZ_JAZDRP010000001.1"/>
</dbReference>
<feature type="domain" description="N-acetyltransferase" evidence="1">
    <location>
        <begin position="15"/>
        <end position="176"/>
    </location>
</feature>
<dbReference type="Gene3D" id="3.40.630.30">
    <property type="match status" value="1"/>
</dbReference>
<dbReference type="PANTHER" id="PTHR43792:SF16">
    <property type="entry name" value="N-ACETYLTRANSFERASE DOMAIN-CONTAINING PROTEIN"/>
    <property type="match status" value="1"/>
</dbReference>
<dbReference type="Pfam" id="PF13302">
    <property type="entry name" value="Acetyltransf_3"/>
    <property type="match status" value="1"/>
</dbReference>